<gene>
    <name evidence="6" type="ORF">ACFPBZ_14305</name>
</gene>
<dbReference type="RefSeq" id="WP_378036738.1">
    <property type="nucleotide sequence ID" value="NZ_JBHSIV010000013.1"/>
</dbReference>
<reference evidence="7" key="1">
    <citation type="journal article" date="2019" name="Int. J. Syst. Evol. Microbiol.">
        <title>The Global Catalogue of Microorganisms (GCM) 10K type strain sequencing project: providing services to taxonomists for standard genome sequencing and annotation.</title>
        <authorList>
            <consortium name="The Broad Institute Genomics Platform"/>
            <consortium name="The Broad Institute Genome Sequencing Center for Infectious Disease"/>
            <person name="Wu L."/>
            <person name="Ma J."/>
        </authorList>
    </citation>
    <scope>NUCLEOTIDE SEQUENCE [LARGE SCALE GENOMIC DNA]</scope>
    <source>
        <strain evidence="7">CGMCC 4.7093</strain>
    </source>
</reference>
<evidence type="ECO:0000256" key="1">
    <source>
        <dbReference type="ARBA" id="ARBA00008834"/>
    </source>
</evidence>
<proteinExistence type="inferred from homology"/>
<dbReference type="Pfam" id="PF00295">
    <property type="entry name" value="Glyco_hydro_28"/>
    <property type="match status" value="1"/>
</dbReference>
<dbReference type="PROSITE" id="PS51318">
    <property type="entry name" value="TAT"/>
    <property type="match status" value="1"/>
</dbReference>
<dbReference type="Pfam" id="PF12708">
    <property type="entry name" value="Pect-lyase_RHGA_epim"/>
    <property type="match status" value="1"/>
</dbReference>
<dbReference type="PANTHER" id="PTHR31339">
    <property type="entry name" value="PECTIN LYASE-RELATED"/>
    <property type="match status" value="1"/>
</dbReference>
<name>A0ABV9YPV3_9PSEU</name>
<dbReference type="InterPro" id="IPR024535">
    <property type="entry name" value="RHGA/B-epi-like_pectate_lyase"/>
</dbReference>
<dbReference type="InterPro" id="IPR000743">
    <property type="entry name" value="Glyco_hydro_28"/>
</dbReference>
<keyword evidence="2 4" id="KW-0378">Hydrolase</keyword>
<keyword evidence="7" id="KW-1185">Reference proteome</keyword>
<dbReference type="PANTHER" id="PTHR31339:SF9">
    <property type="entry name" value="PLASMIN AND FIBRONECTIN-BINDING PROTEIN A"/>
    <property type="match status" value="1"/>
</dbReference>
<dbReference type="InterPro" id="IPR006311">
    <property type="entry name" value="TAT_signal"/>
</dbReference>
<dbReference type="InterPro" id="IPR011050">
    <property type="entry name" value="Pectin_lyase_fold/virulence"/>
</dbReference>
<evidence type="ECO:0000313" key="7">
    <source>
        <dbReference type="Proteomes" id="UP001595947"/>
    </source>
</evidence>
<evidence type="ECO:0000259" key="5">
    <source>
        <dbReference type="Pfam" id="PF12708"/>
    </source>
</evidence>
<evidence type="ECO:0000256" key="2">
    <source>
        <dbReference type="ARBA" id="ARBA00022801"/>
    </source>
</evidence>
<dbReference type="InterPro" id="IPR051801">
    <property type="entry name" value="GH28_Enzymes"/>
</dbReference>
<feature type="domain" description="Rhamnogalacturonase A/B/Epimerase-like pectate lyase" evidence="5">
    <location>
        <begin position="30"/>
        <end position="84"/>
    </location>
</feature>
<protein>
    <submittedName>
        <fullName evidence="6">Glycoside hydrolase family 28 protein</fullName>
        <ecNumber evidence="6">3.2.1.-</ecNumber>
    </submittedName>
</protein>
<dbReference type="EC" id="3.2.1.-" evidence="6"/>
<comment type="similarity">
    <text evidence="1 4">Belongs to the glycosyl hydrolase 28 family.</text>
</comment>
<comment type="caution">
    <text evidence="6">The sequence shown here is derived from an EMBL/GenBank/DDBJ whole genome shotgun (WGS) entry which is preliminary data.</text>
</comment>
<dbReference type="GO" id="GO:0016798">
    <property type="term" value="F:hydrolase activity, acting on glycosyl bonds"/>
    <property type="evidence" value="ECO:0007669"/>
    <property type="project" value="UniProtKB-KW"/>
</dbReference>
<evidence type="ECO:0000313" key="6">
    <source>
        <dbReference type="EMBL" id="MFC5063389.1"/>
    </source>
</evidence>
<keyword evidence="3 4" id="KW-0326">Glycosidase</keyword>
<dbReference type="SUPFAM" id="SSF51126">
    <property type="entry name" value="Pectin lyase-like"/>
    <property type="match status" value="1"/>
</dbReference>
<organism evidence="6 7">
    <name type="scientific">Actinomycetospora atypica</name>
    <dbReference type="NCBI Taxonomy" id="1290095"/>
    <lineage>
        <taxon>Bacteria</taxon>
        <taxon>Bacillati</taxon>
        <taxon>Actinomycetota</taxon>
        <taxon>Actinomycetes</taxon>
        <taxon>Pseudonocardiales</taxon>
        <taxon>Pseudonocardiaceae</taxon>
        <taxon>Actinomycetospora</taxon>
    </lineage>
</organism>
<accession>A0ABV9YPV3</accession>
<evidence type="ECO:0000256" key="4">
    <source>
        <dbReference type="RuleBase" id="RU361169"/>
    </source>
</evidence>
<dbReference type="EMBL" id="JBHSIV010000013">
    <property type="protein sequence ID" value="MFC5063389.1"/>
    <property type="molecule type" value="Genomic_DNA"/>
</dbReference>
<dbReference type="PROSITE" id="PS51257">
    <property type="entry name" value="PROKAR_LIPOPROTEIN"/>
    <property type="match status" value="1"/>
</dbReference>
<dbReference type="Gene3D" id="2.160.20.10">
    <property type="entry name" value="Single-stranded right-handed beta-helix, Pectin lyase-like"/>
    <property type="match status" value="1"/>
</dbReference>
<sequence>MDLGRRRFLGAAVPGLVVAGLAACSAPVVVDVRAFGARGDGVTRDTAAIQAAVDAASEAGGGTVVLPAGRFLAGTLVLRSRITLHLAPGAVLLGSPDVADYPAQAFPARDLDVGGYQVWALLFAEDADQIAIEGDGVIDGHGAAFPRAVVRNPDVAERPRPRTVFLRNCRDVRLSDVTLRESGLWTVHLALCDTVRIRGLRITSTVHINQDGIVLDSCHDAIVDDCSVDTEDDAIVLKSSFPRACTDVRITNCVVRSRCAGLKLGTQSLGGFRNIAISHVVFRDCRLGGLKLQTVDGGDLEDVTVDDLVMHDVAAPISIRRGRRGFDFGFREAQRPRPVGALRRVRIQRVRATMSVDARREGHTMSVAGLPGFPVEDVELADLDVTFPGGGTPDEARRAGIPEQESAYPEHTMFGVLPAYALWVRHAARLTVRDVRFALATPDARPAVVGDDVVDSRISPP</sequence>
<dbReference type="Proteomes" id="UP001595947">
    <property type="component" value="Unassembled WGS sequence"/>
</dbReference>
<evidence type="ECO:0000256" key="3">
    <source>
        <dbReference type="ARBA" id="ARBA00023295"/>
    </source>
</evidence>
<dbReference type="InterPro" id="IPR012334">
    <property type="entry name" value="Pectin_lyas_fold"/>
</dbReference>